<dbReference type="GO" id="GO:0008202">
    <property type="term" value="P:steroid metabolic process"/>
    <property type="evidence" value="ECO:0007669"/>
    <property type="project" value="TreeGrafter"/>
</dbReference>
<proteinExistence type="inferred from homology"/>
<dbReference type="InterPro" id="IPR002347">
    <property type="entry name" value="SDR_fam"/>
</dbReference>
<accession>A0A401RV25</accession>
<evidence type="ECO:0000256" key="1">
    <source>
        <dbReference type="ARBA" id="ARBA00006484"/>
    </source>
</evidence>
<dbReference type="STRING" id="137246.A0A401RV25"/>
<dbReference type="PANTHER" id="PTHR43313:SF47">
    <property type="entry name" value="RETINOL DEHYDROGENASE 7"/>
    <property type="match status" value="1"/>
</dbReference>
<dbReference type="Proteomes" id="UP000287033">
    <property type="component" value="Unassembled WGS sequence"/>
</dbReference>
<keyword evidence="2" id="KW-0560">Oxidoreductase</keyword>
<keyword evidence="4" id="KW-0472">Membrane</keyword>
<dbReference type="PRINTS" id="PR00080">
    <property type="entry name" value="SDRFAMILY"/>
</dbReference>
<dbReference type="InterPro" id="IPR036291">
    <property type="entry name" value="NAD(P)-bd_dom_sf"/>
</dbReference>
<evidence type="ECO:0000313" key="5">
    <source>
        <dbReference type="EMBL" id="GCC21997.1"/>
    </source>
</evidence>
<protein>
    <submittedName>
        <fullName evidence="5">Uncharacterized protein</fullName>
    </submittedName>
</protein>
<dbReference type="Pfam" id="PF00106">
    <property type="entry name" value="adh_short"/>
    <property type="match status" value="1"/>
</dbReference>
<keyword evidence="4" id="KW-1133">Transmembrane helix</keyword>
<dbReference type="SUPFAM" id="SSF51735">
    <property type="entry name" value="NAD(P)-binding Rossmann-fold domains"/>
    <property type="match status" value="1"/>
</dbReference>
<evidence type="ECO:0000256" key="3">
    <source>
        <dbReference type="RuleBase" id="RU000363"/>
    </source>
</evidence>
<dbReference type="OMA" id="WHIRDSY"/>
<comment type="similarity">
    <text evidence="1 3">Belongs to the short-chain dehydrogenases/reductases (SDR) family.</text>
</comment>
<dbReference type="CDD" id="cd09805">
    <property type="entry name" value="type2_17beta_HSD-like_SDR_c"/>
    <property type="match status" value="1"/>
</dbReference>
<dbReference type="Gene3D" id="3.40.50.720">
    <property type="entry name" value="NAD(P)-binding Rossmann-like Domain"/>
    <property type="match status" value="1"/>
</dbReference>
<reference evidence="5 6" key="1">
    <citation type="journal article" date="2018" name="Nat. Ecol. Evol.">
        <title>Shark genomes provide insights into elasmobranch evolution and the origin of vertebrates.</title>
        <authorList>
            <person name="Hara Y"/>
            <person name="Yamaguchi K"/>
            <person name="Onimaru K"/>
            <person name="Kadota M"/>
            <person name="Koyanagi M"/>
            <person name="Keeley SD"/>
            <person name="Tatsumi K"/>
            <person name="Tanaka K"/>
            <person name="Motone F"/>
            <person name="Kageyama Y"/>
            <person name="Nozu R"/>
            <person name="Adachi N"/>
            <person name="Nishimura O"/>
            <person name="Nakagawa R"/>
            <person name="Tanegashima C"/>
            <person name="Kiyatake I"/>
            <person name="Matsumoto R"/>
            <person name="Murakumo K"/>
            <person name="Nishida K"/>
            <person name="Terakita A"/>
            <person name="Kuratani S"/>
            <person name="Sato K"/>
            <person name="Hyodo S Kuraku.S."/>
        </authorList>
    </citation>
    <scope>NUCLEOTIDE SEQUENCE [LARGE SCALE GENOMIC DNA]</scope>
</reference>
<keyword evidence="4" id="KW-0812">Transmembrane</keyword>
<feature type="transmembrane region" description="Helical" evidence="4">
    <location>
        <begin position="20"/>
        <end position="46"/>
    </location>
</feature>
<comment type="caution">
    <text evidence="5">The sequence shown here is derived from an EMBL/GenBank/DDBJ whole genome shotgun (WGS) entry which is preliminary data.</text>
</comment>
<name>A0A401RV25_CHIPU</name>
<dbReference type="OrthoDB" id="5296at2759"/>
<evidence type="ECO:0000313" key="6">
    <source>
        <dbReference type="Proteomes" id="UP000287033"/>
    </source>
</evidence>
<dbReference type="EMBL" id="BEZZ01000005">
    <property type="protein sequence ID" value="GCC21997.1"/>
    <property type="molecule type" value="Genomic_DNA"/>
</dbReference>
<sequence length="357" mass="40294">MEEISSPNASTKVEDVVENILQLVHTAPIQTSILGITIIFFLCWLIRDNLELKNIKDKYIFITGCDTGFGNVLAKQLDKRGFHVIAACFTENGAEKLQTDCSTKLKTVRLNVTSQDHIQKAVEFVQAEVGDQGLWGLVNNAGRAIPIGPTEWLTVEDFTRVLDVNLVGLINVTLHFLPLVKKAKGRIVNVASVMGRISFAGGGYCVSKCGVESFSDSLRRDMQHFGIKVSIIEPGFFKTETTNLEFIEKNLQQLWERLTPETRDHYGSNYFNNYIKVQRFSMHSLCSTDLEKVTNCMDHALTAKYPRTRYSAGWDAKFFWIPISYTPSFLVDCLLRLLLPTPAYRLRKSKARNIIGV</sequence>
<dbReference type="PANTHER" id="PTHR43313">
    <property type="entry name" value="SHORT-CHAIN DEHYDROGENASE/REDUCTASE FAMILY 9C"/>
    <property type="match status" value="1"/>
</dbReference>
<dbReference type="AlphaFoldDB" id="A0A401RV25"/>
<evidence type="ECO:0000256" key="2">
    <source>
        <dbReference type="ARBA" id="ARBA00023002"/>
    </source>
</evidence>
<organism evidence="5 6">
    <name type="scientific">Chiloscyllium punctatum</name>
    <name type="common">Brownbanded bambooshark</name>
    <name type="synonym">Hemiscyllium punctatum</name>
    <dbReference type="NCBI Taxonomy" id="137246"/>
    <lineage>
        <taxon>Eukaryota</taxon>
        <taxon>Metazoa</taxon>
        <taxon>Chordata</taxon>
        <taxon>Craniata</taxon>
        <taxon>Vertebrata</taxon>
        <taxon>Chondrichthyes</taxon>
        <taxon>Elasmobranchii</taxon>
        <taxon>Galeomorphii</taxon>
        <taxon>Galeoidea</taxon>
        <taxon>Orectolobiformes</taxon>
        <taxon>Hemiscylliidae</taxon>
        <taxon>Chiloscyllium</taxon>
    </lineage>
</organism>
<gene>
    <name evidence="5" type="ORF">chiPu_0000381</name>
</gene>
<dbReference type="GO" id="GO:0016491">
    <property type="term" value="F:oxidoreductase activity"/>
    <property type="evidence" value="ECO:0007669"/>
    <property type="project" value="UniProtKB-KW"/>
</dbReference>
<keyword evidence="6" id="KW-1185">Reference proteome</keyword>
<dbReference type="FunFam" id="3.40.50.720:FF:000074">
    <property type="entry name" value="Retinol dehydrogenase type 1"/>
    <property type="match status" value="1"/>
</dbReference>
<evidence type="ECO:0000256" key="4">
    <source>
        <dbReference type="SAM" id="Phobius"/>
    </source>
</evidence>
<dbReference type="PRINTS" id="PR00081">
    <property type="entry name" value="GDHRDH"/>
</dbReference>